<gene>
    <name evidence="2" type="ORF">M9458_021247</name>
</gene>
<reference evidence="2 3" key="1">
    <citation type="submission" date="2024-05" db="EMBL/GenBank/DDBJ databases">
        <title>Genome sequencing and assembly of Indian major carp, Cirrhinus mrigala (Hamilton, 1822).</title>
        <authorList>
            <person name="Mohindra V."/>
            <person name="Chowdhury L.M."/>
            <person name="Lal K."/>
            <person name="Jena J.K."/>
        </authorList>
    </citation>
    <scope>NUCLEOTIDE SEQUENCE [LARGE SCALE GENOMIC DNA]</scope>
    <source>
        <strain evidence="2">CM1030</strain>
        <tissue evidence="2">Blood</tissue>
    </source>
</reference>
<sequence>MIGVNSVQGTGKVRMRASGSVKYGREESVRRQPQHRSKSLKVSNSAEFNTGLPKKEK</sequence>
<dbReference type="EMBL" id="JAMKFB020000010">
    <property type="protein sequence ID" value="KAL0181872.1"/>
    <property type="molecule type" value="Genomic_DNA"/>
</dbReference>
<dbReference type="AlphaFoldDB" id="A0ABD0Q7D6"/>
<dbReference type="Proteomes" id="UP001529510">
    <property type="component" value="Unassembled WGS sequence"/>
</dbReference>
<feature type="region of interest" description="Disordered" evidence="1">
    <location>
        <begin position="1"/>
        <end position="57"/>
    </location>
</feature>
<accession>A0ABD0Q7D6</accession>
<organism evidence="2 3">
    <name type="scientific">Cirrhinus mrigala</name>
    <name type="common">Mrigala</name>
    <dbReference type="NCBI Taxonomy" id="683832"/>
    <lineage>
        <taxon>Eukaryota</taxon>
        <taxon>Metazoa</taxon>
        <taxon>Chordata</taxon>
        <taxon>Craniata</taxon>
        <taxon>Vertebrata</taxon>
        <taxon>Euteleostomi</taxon>
        <taxon>Actinopterygii</taxon>
        <taxon>Neopterygii</taxon>
        <taxon>Teleostei</taxon>
        <taxon>Ostariophysi</taxon>
        <taxon>Cypriniformes</taxon>
        <taxon>Cyprinidae</taxon>
        <taxon>Labeoninae</taxon>
        <taxon>Labeonini</taxon>
        <taxon>Cirrhinus</taxon>
    </lineage>
</organism>
<keyword evidence="3" id="KW-1185">Reference proteome</keyword>
<proteinExistence type="predicted"/>
<protein>
    <submittedName>
        <fullName evidence="2">Uncharacterized protein</fullName>
    </submittedName>
</protein>
<evidence type="ECO:0000256" key="1">
    <source>
        <dbReference type="SAM" id="MobiDB-lite"/>
    </source>
</evidence>
<evidence type="ECO:0000313" key="2">
    <source>
        <dbReference type="EMBL" id="KAL0181872.1"/>
    </source>
</evidence>
<comment type="caution">
    <text evidence="2">The sequence shown here is derived from an EMBL/GenBank/DDBJ whole genome shotgun (WGS) entry which is preliminary data.</text>
</comment>
<feature type="non-terminal residue" evidence="2">
    <location>
        <position position="57"/>
    </location>
</feature>
<evidence type="ECO:0000313" key="3">
    <source>
        <dbReference type="Proteomes" id="UP001529510"/>
    </source>
</evidence>
<name>A0ABD0Q7D6_CIRMR</name>